<name>A0A9P3HBQ1_9FUNG</name>
<dbReference type="EMBL" id="BQFW01000008">
    <property type="protein sequence ID" value="GJJ73595.1"/>
    <property type="molecule type" value="Genomic_DNA"/>
</dbReference>
<keyword evidence="2 5" id="KW-0479">Metal-binding</keyword>
<dbReference type="GO" id="GO:0046872">
    <property type="term" value="F:metal ion binding"/>
    <property type="evidence" value="ECO:0007669"/>
    <property type="project" value="UniProtKB-KW"/>
</dbReference>
<dbReference type="GO" id="GO:0016121">
    <property type="term" value="P:carotene catabolic process"/>
    <property type="evidence" value="ECO:0007669"/>
    <property type="project" value="TreeGrafter"/>
</dbReference>
<evidence type="ECO:0000313" key="7">
    <source>
        <dbReference type="EMBL" id="GJJ73595.1"/>
    </source>
</evidence>
<evidence type="ECO:0008006" key="9">
    <source>
        <dbReference type="Google" id="ProtNLM"/>
    </source>
</evidence>
<organism evidence="7 8">
    <name type="scientific">Entomortierella parvispora</name>
    <dbReference type="NCBI Taxonomy" id="205924"/>
    <lineage>
        <taxon>Eukaryota</taxon>
        <taxon>Fungi</taxon>
        <taxon>Fungi incertae sedis</taxon>
        <taxon>Mucoromycota</taxon>
        <taxon>Mortierellomycotina</taxon>
        <taxon>Mortierellomycetes</taxon>
        <taxon>Mortierellales</taxon>
        <taxon>Mortierellaceae</taxon>
        <taxon>Entomortierella</taxon>
    </lineage>
</organism>
<dbReference type="PANTHER" id="PTHR10543">
    <property type="entry name" value="BETA-CAROTENE DIOXYGENASE"/>
    <property type="match status" value="1"/>
</dbReference>
<comment type="caution">
    <text evidence="7">The sequence shown here is derived from an EMBL/GenBank/DDBJ whole genome shotgun (WGS) entry which is preliminary data.</text>
</comment>
<dbReference type="Proteomes" id="UP000827284">
    <property type="component" value="Unassembled WGS sequence"/>
</dbReference>
<sequence length="649" mass="72838">MTIPELIAEPRTATKAASTAGTSAVPSDVKFKPKYPTEAHSHPYLKGNFYPVFEETVGDNGIECEVIGVIPESLRGSQYIRTGPNSLHIPEGTGAFHYFDGDGMHHGVYFDAGPDHNGPIRPRYMNRYARTELFHKANKQQKEMLVSLSLLLINTKSLFTRVMDMAKVGMRLAFNGVVNVSTANTALAFVGTRLLALQEAGVPYETSVPSLDTVGEWYFEEPGQKRSRKLIPNSESCTAHPKYDPKTGETVFFSWRLLGAHIIYNVVNDEGKRVVWEQSIPGFPSATMAHDFAITDNYTIIFKVPFTFEPVKNTRRGKPFMAFDEREPAKFAVFPRHFNPKKGDKVKWFETPACHMFHTANAWEEKDENGNTVAVCFTACRSERFVADLTLWSPGEDGYSGGKTTEEYNTQYVAPGSGDYAHQDPDATYLSVFRLDFKTMETQVTTLSTMATEFPIINFDWYMRPELRYVYGAKVTPSAPGQGARSNGVVKMDTRAVMERKRQLLEQGVELKNVGGHGKWELGAEALKEVEDEFTQVHMFGGAYHGNEALFVRSKPRADGKPLEEDEGHVLVYVYDESQLENGLVAHPDRQVTELWIFDAKKMSQADEPVAKVKIPRRVPYGFHGLLVTKEQIQKSQEAHAARTSKAKK</sequence>
<gene>
    <name evidence="7" type="ORF">EMPS_05953</name>
</gene>
<dbReference type="OrthoDB" id="1069523at2759"/>
<evidence type="ECO:0000313" key="8">
    <source>
        <dbReference type="Proteomes" id="UP000827284"/>
    </source>
</evidence>
<feature type="binding site" evidence="5">
    <location>
        <position position="624"/>
    </location>
    <ligand>
        <name>Fe cation</name>
        <dbReference type="ChEBI" id="CHEBI:24875"/>
        <note>catalytic</note>
    </ligand>
</feature>
<evidence type="ECO:0000256" key="2">
    <source>
        <dbReference type="ARBA" id="ARBA00022723"/>
    </source>
</evidence>
<proteinExistence type="inferred from homology"/>
<protein>
    <recommendedName>
        <fullName evidence="9">Carotenoid oxygenase</fullName>
    </recommendedName>
</protein>
<keyword evidence="4 5" id="KW-0408">Iron</keyword>
<dbReference type="PANTHER" id="PTHR10543:SF89">
    <property type="entry name" value="CAROTENOID 9,10(9',10')-CLEAVAGE DIOXYGENASE 1"/>
    <property type="match status" value="1"/>
</dbReference>
<feature type="binding site" evidence="5">
    <location>
        <position position="240"/>
    </location>
    <ligand>
        <name>Fe cation</name>
        <dbReference type="ChEBI" id="CHEBI:24875"/>
        <note>catalytic</note>
    </ligand>
</feature>
<comment type="cofactor">
    <cofactor evidence="5">
        <name>Fe(2+)</name>
        <dbReference type="ChEBI" id="CHEBI:29033"/>
    </cofactor>
    <text evidence="5">Binds 1 Fe(2+) ion per subunit.</text>
</comment>
<evidence type="ECO:0000256" key="6">
    <source>
        <dbReference type="SAM" id="MobiDB-lite"/>
    </source>
</evidence>
<feature type="region of interest" description="Disordered" evidence="6">
    <location>
        <begin position="1"/>
        <end position="21"/>
    </location>
</feature>
<comment type="similarity">
    <text evidence="1">Belongs to the carotenoid oxygenase family.</text>
</comment>
<dbReference type="GO" id="GO:0010436">
    <property type="term" value="F:carotenoid dioxygenase activity"/>
    <property type="evidence" value="ECO:0007669"/>
    <property type="project" value="TreeGrafter"/>
</dbReference>
<evidence type="ECO:0000256" key="1">
    <source>
        <dbReference type="ARBA" id="ARBA00006787"/>
    </source>
</evidence>
<evidence type="ECO:0000256" key="3">
    <source>
        <dbReference type="ARBA" id="ARBA00023002"/>
    </source>
</evidence>
<feature type="binding site" evidence="5">
    <location>
        <position position="358"/>
    </location>
    <ligand>
        <name>Fe cation</name>
        <dbReference type="ChEBI" id="CHEBI:24875"/>
        <note>catalytic</note>
    </ligand>
</feature>
<accession>A0A9P3HBQ1</accession>
<dbReference type="Pfam" id="PF03055">
    <property type="entry name" value="RPE65"/>
    <property type="match status" value="1"/>
</dbReference>
<reference evidence="7" key="1">
    <citation type="submission" date="2021-11" db="EMBL/GenBank/DDBJ databases">
        <authorList>
            <person name="Herlambang A."/>
            <person name="Guo Y."/>
            <person name="Takashima Y."/>
            <person name="Nishizawa T."/>
        </authorList>
    </citation>
    <scope>NUCLEOTIDE SEQUENCE</scope>
    <source>
        <strain evidence="7">E1425</strain>
    </source>
</reference>
<evidence type="ECO:0000256" key="4">
    <source>
        <dbReference type="ARBA" id="ARBA00023004"/>
    </source>
</evidence>
<feature type="binding site" evidence="5">
    <location>
        <position position="290"/>
    </location>
    <ligand>
        <name>Fe cation</name>
        <dbReference type="ChEBI" id="CHEBI:24875"/>
        <note>catalytic</note>
    </ligand>
</feature>
<evidence type="ECO:0000256" key="5">
    <source>
        <dbReference type="PIRSR" id="PIRSR604294-1"/>
    </source>
</evidence>
<dbReference type="AlphaFoldDB" id="A0A9P3HBQ1"/>
<reference evidence="7" key="2">
    <citation type="journal article" date="2022" name="Microbiol. Resour. Announc.">
        <title>Whole-Genome Sequence of Entomortierella parvispora E1425, a Mucoromycotan Fungus Associated with Burkholderiaceae-Related Endosymbiotic Bacteria.</title>
        <authorList>
            <person name="Herlambang A."/>
            <person name="Guo Y."/>
            <person name="Takashima Y."/>
            <person name="Narisawa K."/>
            <person name="Ohta H."/>
            <person name="Nishizawa T."/>
        </authorList>
    </citation>
    <scope>NUCLEOTIDE SEQUENCE</scope>
    <source>
        <strain evidence="7">E1425</strain>
    </source>
</reference>
<keyword evidence="3" id="KW-0560">Oxidoreductase</keyword>
<keyword evidence="8" id="KW-1185">Reference proteome</keyword>
<dbReference type="InterPro" id="IPR004294">
    <property type="entry name" value="Carotenoid_Oase"/>
</dbReference>